<dbReference type="Proteomes" id="UP000186015">
    <property type="component" value="Unassembled WGS sequence"/>
</dbReference>
<dbReference type="RefSeq" id="WP_074832838.1">
    <property type="nucleotide sequence ID" value="NZ_FOAT01000006.1"/>
</dbReference>
<gene>
    <name evidence="1" type="ORF">SAMN05216469_106174</name>
</gene>
<dbReference type="EMBL" id="FOAT01000006">
    <property type="protein sequence ID" value="SEK84827.1"/>
    <property type="molecule type" value="Genomic_DNA"/>
</dbReference>
<evidence type="ECO:0000313" key="2">
    <source>
        <dbReference type="Proteomes" id="UP000186015"/>
    </source>
</evidence>
<dbReference type="OrthoDB" id="9811267at2"/>
<sequence>MKKKIITSVIVLVLLILFLPIPRSPLKDGGTREYAALTYKVVKWQRLTTDEKYSSLYGKTSVYFFPDNRKSIDELWEMETKDIE</sequence>
<organism evidence="1 2">
    <name type="scientific">Ruminococcus albus</name>
    <dbReference type="NCBI Taxonomy" id="1264"/>
    <lineage>
        <taxon>Bacteria</taxon>
        <taxon>Bacillati</taxon>
        <taxon>Bacillota</taxon>
        <taxon>Clostridia</taxon>
        <taxon>Eubacteriales</taxon>
        <taxon>Oscillospiraceae</taxon>
        <taxon>Ruminococcus</taxon>
    </lineage>
</organism>
<reference evidence="1 2" key="1">
    <citation type="submission" date="2016-10" db="EMBL/GenBank/DDBJ databases">
        <authorList>
            <person name="de Groot N.N."/>
        </authorList>
    </citation>
    <scope>NUCLEOTIDE SEQUENCE [LARGE SCALE GENOMIC DNA]</scope>
    <source>
        <strain evidence="1 2">KH2T6</strain>
    </source>
</reference>
<name>A0A1H7KFW3_RUMAL</name>
<dbReference type="AlphaFoldDB" id="A0A1H7KFW3"/>
<protein>
    <submittedName>
        <fullName evidence="1">Uncharacterized protein</fullName>
    </submittedName>
</protein>
<proteinExistence type="predicted"/>
<evidence type="ECO:0000313" key="1">
    <source>
        <dbReference type="EMBL" id="SEK84827.1"/>
    </source>
</evidence>
<accession>A0A1H7KFW3</accession>